<dbReference type="PATRIC" id="fig|48936.3.peg.3577"/>
<dbReference type="InterPro" id="IPR007159">
    <property type="entry name" value="SpoVT-AbrB_dom"/>
</dbReference>
<dbReference type="NCBIfam" id="TIGR01439">
    <property type="entry name" value="lp_hng_hel_AbrB"/>
    <property type="match status" value="1"/>
</dbReference>
<dbReference type="Pfam" id="PF04014">
    <property type="entry name" value="MazE_antitoxin"/>
    <property type="match status" value="1"/>
</dbReference>
<dbReference type="SUPFAM" id="SSF89447">
    <property type="entry name" value="AbrB/MazE/MraZ-like"/>
    <property type="match status" value="1"/>
</dbReference>
<sequence length="81" mass="8566">MTVQVTITPNGRMSLPADIRKRLGLAGGGALLVEETEDGVILRTVAQSIAHAQALAKKYTGGKSEASVDAFLARRREESGE</sequence>
<dbReference type="EMBL" id="JRVC01000021">
    <property type="protein sequence ID" value="KHS43728.1"/>
    <property type="molecule type" value="Genomic_DNA"/>
</dbReference>
<dbReference type="GO" id="GO:0003677">
    <property type="term" value="F:DNA binding"/>
    <property type="evidence" value="ECO:0007669"/>
    <property type="project" value="UniProtKB-UniRule"/>
</dbReference>
<keyword evidence="1" id="KW-0238">DNA-binding</keyword>
<gene>
    <name evidence="3" type="ORF">NJ75_03547</name>
</gene>
<dbReference type="RefSeq" id="WP_010890945.1">
    <property type="nucleotide sequence ID" value="NZ_JBNNWK010000060.1"/>
</dbReference>
<comment type="caution">
    <text evidence="3">The sequence shown here is derived from an EMBL/GenBank/DDBJ whole genome shotgun (WGS) entry which is preliminary data.</text>
</comment>
<evidence type="ECO:0000256" key="1">
    <source>
        <dbReference type="PROSITE-ProRule" id="PRU01076"/>
    </source>
</evidence>
<evidence type="ECO:0000259" key="2">
    <source>
        <dbReference type="PROSITE" id="PS51740"/>
    </source>
</evidence>
<reference evidence="3 4" key="1">
    <citation type="submission" date="2014-10" db="EMBL/GenBank/DDBJ databases">
        <title>Draft genome sequence of Novosphingobium subterraneum DSM 12447.</title>
        <authorList>
            <person name="Gan H.M."/>
            <person name="Gan H.Y."/>
            <person name="Savka M.A."/>
        </authorList>
    </citation>
    <scope>NUCLEOTIDE SEQUENCE [LARGE SCALE GENOMIC DNA]</scope>
    <source>
        <strain evidence="3 4">DSM 12447</strain>
    </source>
</reference>
<protein>
    <submittedName>
        <fullName evidence="3">AbrB family transcriptional regulator</fullName>
    </submittedName>
</protein>
<feature type="domain" description="SpoVT-AbrB" evidence="2">
    <location>
        <begin position="2"/>
        <end position="47"/>
    </location>
</feature>
<name>A0A0B8ZKU5_9SPHN</name>
<accession>A0A0B8ZKU5</accession>
<dbReference type="InterPro" id="IPR037914">
    <property type="entry name" value="SpoVT-AbrB_sf"/>
</dbReference>
<evidence type="ECO:0000313" key="3">
    <source>
        <dbReference type="EMBL" id="KHS43728.1"/>
    </source>
</evidence>
<dbReference type="STRING" id="48936.NJ75_03547"/>
<dbReference type="Gene3D" id="2.10.260.10">
    <property type="match status" value="1"/>
</dbReference>
<proteinExistence type="predicted"/>
<dbReference type="AlphaFoldDB" id="A0A0B8ZKU5"/>
<organism evidence="3 4">
    <name type="scientific">Novosphingobium subterraneum</name>
    <dbReference type="NCBI Taxonomy" id="48936"/>
    <lineage>
        <taxon>Bacteria</taxon>
        <taxon>Pseudomonadati</taxon>
        <taxon>Pseudomonadota</taxon>
        <taxon>Alphaproteobacteria</taxon>
        <taxon>Sphingomonadales</taxon>
        <taxon>Sphingomonadaceae</taxon>
        <taxon>Novosphingobium</taxon>
    </lineage>
</organism>
<keyword evidence="4" id="KW-1185">Reference proteome</keyword>
<dbReference type="SMART" id="SM00966">
    <property type="entry name" value="SpoVT_AbrB"/>
    <property type="match status" value="1"/>
</dbReference>
<dbReference type="Proteomes" id="UP000031338">
    <property type="component" value="Unassembled WGS sequence"/>
</dbReference>
<evidence type="ECO:0000313" key="4">
    <source>
        <dbReference type="Proteomes" id="UP000031338"/>
    </source>
</evidence>
<dbReference type="PROSITE" id="PS51740">
    <property type="entry name" value="SPOVT_ABRB"/>
    <property type="match status" value="1"/>
</dbReference>